<dbReference type="InterPro" id="IPR039420">
    <property type="entry name" value="WalR-like"/>
</dbReference>
<feature type="modified residue" description="4-aspartylphosphate" evidence="8">
    <location>
        <position position="54"/>
    </location>
</feature>
<dbReference type="Pfam" id="PF00072">
    <property type="entry name" value="Response_reg"/>
    <property type="match status" value="1"/>
</dbReference>
<dbReference type="Gene3D" id="1.10.10.10">
    <property type="entry name" value="Winged helix-like DNA-binding domain superfamily/Winged helix DNA-binding domain"/>
    <property type="match status" value="1"/>
</dbReference>
<feature type="domain" description="Response regulatory" evidence="10">
    <location>
        <begin position="5"/>
        <end position="118"/>
    </location>
</feature>
<keyword evidence="5" id="KW-0805">Transcription regulation</keyword>
<gene>
    <name evidence="12" type="ORF">VPR01S_19_00930</name>
</gene>
<feature type="DNA-binding region" description="OmpR/PhoB-type" evidence="9">
    <location>
        <begin position="130"/>
        <end position="229"/>
    </location>
</feature>
<dbReference type="GO" id="GO:0000156">
    <property type="term" value="F:phosphorelay response regulator activity"/>
    <property type="evidence" value="ECO:0007669"/>
    <property type="project" value="TreeGrafter"/>
</dbReference>
<dbReference type="InterPro" id="IPR001867">
    <property type="entry name" value="OmpR/PhoB-type_DNA-bd"/>
</dbReference>
<dbReference type="GO" id="GO:0006355">
    <property type="term" value="P:regulation of DNA-templated transcription"/>
    <property type="evidence" value="ECO:0007669"/>
    <property type="project" value="InterPro"/>
</dbReference>
<evidence type="ECO:0000256" key="9">
    <source>
        <dbReference type="PROSITE-ProRule" id="PRU01091"/>
    </source>
</evidence>
<reference evidence="12 13" key="1">
    <citation type="submission" date="2013-09" db="EMBL/GenBank/DDBJ databases">
        <title>Whole genome shotgun sequence of Vibrio proteolyticus NBRC 13287.</title>
        <authorList>
            <person name="Isaki S."/>
            <person name="Hosoyama A."/>
            <person name="Numata M."/>
            <person name="Hashimoto M."/>
            <person name="Hosoyama Y."/>
            <person name="Tsuchikane K."/>
            <person name="Noguchi M."/>
            <person name="Hirakata S."/>
            <person name="Ichikawa N."/>
            <person name="Ohji S."/>
            <person name="Yamazoe A."/>
            <person name="Fujita N."/>
        </authorList>
    </citation>
    <scope>NUCLEOTIDE SEQUENCE [LARGE SCALE GENOMIC DNA]</scope>
    <source>
        <strain evidence="12 13">NBRC 13287</strain>
    </source>
</reference>
<sequence length="233" mass="26395">MDSNKLVIVEDDVKLQKMLGDYFLSQGFNVTLVAEGSQAAEVILAEQPALVMLDLMLPGKDGLSVCREIREHYQGKIMMLTASNDDFDHVAALEIGADDFVTKPIKPRVLLARVRMLLRRPEIKEHKCDEKSRQFGKLSLNCLRRECLLDGETVALTDGEFDLLWLLASHPEEILSRESLTRTLRGIEYDGTDRTIDNRVAILRRKLADVSVPPKRILTVRGKGYMFLPDAWN</sequence>
<dbReference type="STRING" id="1219065.VPR01S_19_00930"/>
<keyword evidence="7" id="KW-0804">Transcription</keyword>
<evidence type="ECO:0000256" key="8">
    <source>
        <dbReference type="PROSITE-ProRule" id="PRU00169"/>
    </source>
</evidence>
<dbReference type="GO" id="GO:0032993">
    <property type="term" value="C:protein-DNA complex"/>
    <property type="evidence" value="ECO:0007669"/>
    <property type="project" value="TreeGrafter"/>
</dbReference>
<evidence type="ECO:0000259" key="11">
    <source>
        <dbReference type="PROSITE" id="PS51755"/>
    </source>
</evidence>
<dbReference type="FunFam" id="1.10.10.10:FF:000099">
    <property type="entry name" value="Two-component system response regulator TorR"/>
    <property type="match status" value="1"/>
</dbReference>
<dbReference type="PROSITE" id="PS50110">
    <property type="entry name" value="RESPONSE_REGULATORY"/>
    <property type="match status" value="1"/>
</dbReference>
<keyword evidence="6 9" id="KW-0238">DNA-binding</keyword>
<dbReference type="PANTHER" id="PTHR48111:SF47">
    <property type="entry name" value="TRANSCRIPTIONAL REGULATORY PROTEIN RSTA"/>
    <property type="match status" value="1"/>
</dbReference>
<evidence type="ECO:0000256" key="4">
    <source>
        <dbReference type="ARBA" id="ARBA00023012"/>
    </source>
</evidence>
<dbReference type="AlphaFoldDB" id="U2ZM45"/>
<dbReference type="GO" id="GO:0005829">
    <property type="term" value="C:cytosol"/>
    <property type="evidence" value="ECO:0007669"/>
    <property type="project" value="TreeGrafter"/>
</dbReference>
<keyword evidence="13" id="KW-1185">Reference proteome</keyword>
<keyword evidence="4" id="KW-0902">Two-component regulatory system</keyword>
<organism evidence="12 13">
    <name type="scientific">Vibrio proteolyticus NBRC 13287</name>
    <dbReference type="NCBI Taxonomy" id="1219065"/>
    <lineage>
        <taxon>Bacteria</taxon>
        <taxon>Pseudomonadati</taxon>
        <taxon>Pseudomonadota</taxon>
        <taxon>Gammaproteobacteria</taxon>
        <taxon>Vibrionales</taxon>
        <taxon>Vibrionaceae</taxon>
        <taxon>Vibrio</taxon>
    </lineage>
</organism>
<dbReference type="GO" id="GO:0000976">
    <property type="term" value="F:transcription cis-regulatory region binding"/>
    <property type="evidence" value="ECO:0007669"/>
    <property type="project" value="TreeGrafter"/>
</dbReference>
<dbReference type="eggNOG" id="COG0745">
    <property type="taxonomic scope" value="Bacteria"/>
</dbReference>
<accession>U2ZM45</accession>
<evidence type="ECO:0000256" key="1">
    <source>
        <dbReference type="ARBA" id="ARBA00004496"/>
    </source>
</evidence>
<dbReference type="Pfam" id="PF00486">
    <property type="entry name" value="Trans_reg_C"/>
    <property type="match status" value="1"/>
</dbReference>
<evidence type="ECO:0000256" key="3">
    <source>
        <dbReference type="ARBA" id="ARBA00022553"/>
    </source>
</evidence>
<dbReference type="EMBL" id="BATJ01000019">
    <property type="protein sequence ID" value="GAD68811.1"/>
    <property type="molecule type" value="Genomic_DNA"/>
</dbReference>
<dbReference type="SUPFAM" id="SSF52172">
    <property type="entry name" value="CheY-like"/>
    <property type="match status" value="1"/>
</dbReference>
<keyword evidence="3 8" id="KW-0597">Phosphoprotein</keyword>
<protein>
    <submittedName>
        <fullName evidence="12">Putative two-component response regulator</fullName>
    </submittedName>
</protein>
<dbReference type="Gene3D" id="6.10.250.690">
    <property type="match status" value="1"/>
</dbReference>
<evidence type="ECO:0000256" key="6">
    <source>
        <dbReference type="ARBA" id="ARBA00023125"/>
    </source>
</evidence>
<dbReference type="InterPro" id="IPR001789">
    <property type="entry name" value="Sig_transdc_resp-reg_receiver"/>
</dbReference>
<dbReference type="SMART" id="SM00862">
    <property type="entry name" value="Trans_reg_C"/>
    <property type="match status" value="1"/>
</dbReference>
<dbReference type="Gene3D" id="3.40.50.2300">
    <property type="match status" value="1"/>
</dbReference>
<proteinExistence type="predicted"/>
<name>U2ZM45_VIBPR</name>
<keyword evidence="2" id="KW-0963">Cytoplasm</keyword>
<dbReference type="InterPro" id="IPR036388">
    <property type="entry name" value="WH-like_DNA-bd_sf"/>
</dbReference>
<evidence type="ECO:0000313" key="12">
    <source>
        <dbReference type="EMBL" id="GAD68811.1"/>
    </source>
</evidence>
<dbReference type="SMART" id="SM00448">
    <property type="entry name" value="REC"/>
    <property type="match status" value="1"/>
</dbReference>
<evidence type="ECO:0000313" key="13">
    <source>
        <dbReference type="Proteomes" id="UP000016570"/>
    </source>
</evidence>
<dbReference type="PANTHER" id="PTHR48111">
    <property type="entry name" value="REGULATOR OF RPOS"/>
    <property type="match status" value="1"/>
</dbReference>
<dbReference type="CDD" id="cd00383">
    <property type="entry name" value="trans_reg_C"/>
    <property type="match status" value="1"/>
</dbReference>
<dbReference type="PROSITE" id="PS51755">
    <property type="entry name" value="OMPR_PHOB"/>
    <property type="match status" value="1"/>
</dbReference>
<dbReference type="Proteomes" id="UP000016570">
    <property type="component" value="Unassembled WGS sequence"/>
</dbReference>
<feature type="domain" description="OmpR/PhoB-type" evidence="11">
    <location>
        <begin position="130"/>
        <end position="229"/>
    </location>
</feature>
<evidence type="ECO:0000256" key="7">
    <source>
        <dbReference type="ARBA" id="ARBA00023163"/>
    </source>
</evidence>
<evidence type="ECO:0000256" key="2">
    <source>
        <dbReference type="ARBA" id="ARBA00022490"/>
    </source>
</evidence>
<dbReference type="InterPro" id="IPR011006">
    <property type="entry name" value="CheY-like_superfamily"/>
</dbReference>
<evidence type="ECO:0000259" key="10">
    <source>
        <dbReference type="PROSITE" id="PS50110"/>
    </source>
</evidence>
<evidence type="ECO:0000256" key="5">
    <source>
        <dbReference type="ARBA" id="ARBA00023015"/>
    </source>
</evidence>
<comment type="subcellular location">
    <subcellularLocation>
        <location evidence="1">Cytoplasm</location>
    </subcellularLocation>
</comment>
<comment type="caution">
    <text evidence="12">The sequence shown here is derived from an EMBL/GenBank/DDBJ whole genome shotgun (WGS) entry which is preliminary data.</text>
</comment>